<feature type="transmembrane region" description="Helical" evidence="1">
    <location>
        <begin position="113"/>
        <end position="137"/>
    </location>
</feature>
<feature type="transmembrane region" description="Helical" evidence="1">
    <location>
        <begin position="400"/>
        <end position="419"/>
    </location>
</feature>
<name>A0A1I1RGI2_9LACO</name>
<gene>
    <name evidence="2" type="ORF">SAMN04487792_0162</name>
</gene>
<evidence type="ECO:0000313" key="2">
    <source>
        <dbReference type="EMBL" id="SFD29540.1"/>
    </source>
</evidence>
<proteinExistence type="predicted"/>
<feature type="transmembrane region" description="Helical" evidence="1">
    <location>
        <begin position="425"/>
        <end position="445"/>
    </location>
</feature>
<dbReference type="Proteomes" id="UP000199599">
    <property type="component" value="Unassembled WGS sequence"/>
</dbReference>
<sequence length="503" mass="57041">MISLTRIVKATFLERSRRLSYWALIILALIAAVIGYPRIKGPIKVFVLEPNLFIQASNPSWVPVSVVLVLGLFLPIISYLFLKNTIGIDDQNHTNVLMASVSFSKIKYIGGKFLANCLLLFILWIVIILGTIIMVILQFPGKFIDFYQFLTPFLTLLPGIFIISMLAIFTEIVPFLRGILGIILVSFFSLICYGVSIENYNSFFLKIINPSGSSYLFKMIQDTCVKTVGQPLKQTMLLSSGNFKETGKQTLFFLPIKFTQQDLLIFIIQLIICIVMLILAGFIFSPHKYSNKIRKNSIPINLVHDHHKLKTINSKSASSSLLKTSFALLWRPLSIYNKLALIILWLTAWLSSLAIKQLIILPLILLTELPLLSNLGSQITQFSFYQWLMTIPKAQNKQQFFEYVASLTFTLILFLPFMLKSSYTALLLVCFSIMICMLAQVLGLITKGNRMFIFLMVIFCFIYLNGITNLLPINKLNPSVCLVYLGVTLVLFLIKCSLKQLIK</sequence>
<feature type="transmembrane region" description="Helical" evidence="1">
    <location>
        <begin position="452"/>
        <end position="470"/>
    </location>
</feature>
<accession>A0A1I1RGI2</accession>
<feature type="transmembrane region" description="Helical" evidence="1">
    <location>
        <begin position="476"/>
        <end position="494"/>
    </location>
</feature>
<feature type="transmembrane region" description="Helical" evidence="1">
    <location>
        <begin position="339"/>
        <end position="365"/>
    </location>
</feature>
<feature type="transmembrane region" description="Helical" evidence="1">
    <location>
        <begin position="21"/>
        <end position="39"/>
    </location>
</feature>
<feature type="transmembrane region" description="Helical" evidence="1">
    <location>
        <begin position="149"/>
        <end position="168"/>
    </location>
</feature>
<keyword evidence="1" id="KW-1133">Transmembrane helix</keyword>
<reference evidence="3" key="1">
    <citation type="submission" date="2016-10" db="EMBL/GenBank/DDBJ databases">
        <authorList>
            <person name="Varghese N."/>
            <person name="Submissions S."/>
        </authorList>
    </citation>
    <scope>NUCLEOTIDE SEQUENCE [LARGE SCALE GENOMIC DNA]</scope>
    <source>
        <strain evidence="3">R-53102</strain>
    </source>
</reference>
<keyword evidence="1" id="KW-0812">Transmembrane</keyword>
<organism evidence="2 3">
    <name type="scientific">Lactobacillus bombicola</name>
    <dbReference type="NCBI Taxonomy" id="1505723"/>
    <lineage>
        <taxon>Bacteria</taxon>
        <taxon>Bacillati</taxon>
        <taxon>Bacillota</taxon>
        <taxon>Bacilli</taxon>
        <taxon>Lactobacillales</taxon>
        <taxon>Lactobacillaceae</taxon>
        <taxon>Lactobacillus</taxon>
    </lineage>
</organism>
<dbReference type="AlphaFoldDB" id="A0A1I1RGI2"/>
<feature type="transmembrane region" description="Helical" evidence="1">
    <location>
        <begin position="175"/>
        <end position="196"/>
    </location>
</feature>
<evidence type="ECO:0000256" key="1">
    <source>
        <dbReference type="SAM" id="Phobius"/>
    </source>
</evidence>
<keyword evidence="1" id="KW-0472">Membrane</keyword>
<evidence type="ECO:0000313" key="3">
    <source>
        <dbReference type="Proteomes" id="UP000199599"/>
    </source>
</evidence>
<feature type="transmembrane region" description="Helical" evidence="1">
    <location>
        <begin position="263"/>
        <end position="285"/>
    </location>
</feature>
<dbReference type="EMBL" id="FOMN01000001">
    <property type="protein sequence ID" value="SFD29540.1"/>
    <property type="molecule type" value="Genomic_DNA"/>
</dbReference>
<dbReference type="STRING" id="1505723.SAMN04487792_0162"/>
<protein>
    <submittedName>
        <fullName evidence="2">Uncharacterized protein</fullName>
    </submittedName>
</protein>
<feature type="transmembrane region" description="Helical" evidence="1">
    <location>
        <begin position="59"/>
        <end position="82"/>
    </location>
</feature>